<evidence type="ECO:0000313" key="1">
    <source>
        <dbReference type="EMBL" id="GGG26488.1"/>
    </source>
</evidence>
<dbReference type="Proteomes" id="UP000616608">
    <property type="component" value="Unassembled WGS sequence"/>
</dbReference>
<evidence type="ECO:0000313" key="2">
    <source>
        <dbReference type="Proteomes" id="UP000616608"/>
    </source>
</evidence>
<gene>
    <name evidence="1" type="ORF">GCM10007425_21350</name>
</gene>
<name>A0A917G7B9_9BACI</name>
<proteinExistence type="predicted"/>
<reference evidence="1" key="1">
    <citation type="journal article" date="2014" name="Int. J. Syst. Evol. Microbiol.">
        <title>Complete genome sequence of Corynebacterium casei LMG S-19264T (=DSM 44701T), isolated from a smear-ripened cheese.</title>
        <authorList>
            <consortium name="US DOE Joint Genome Institute (JGI-PGF)"/>
            <person name="Walter F."/>
            <person name="Albersmeier A."/>
            <person name="Kalinowski J."/>
            <person name="Ruckert C."/>
        </authorList>
    </citation>
    <scope>NUCLEOTIDE SEQUENCE</scope>
    <source>
        <strain evidence="1">CGMCC 1.15760</strain>
    </source>
</reference>
<dbReference type="EMBL" id="BMJT01000006">
    <property type="protein sequence ID" value="GGG26488.1"/>
    <property type="molecule type" value="Genomic_DNA"/>
</dbReference>
<dbReference type="RefSeq" id="WP_188615041.1">
    <property type="nucleotide sequence ID" value="NZ_BMJT01000006.1"/>
</dbReference>
<organism evidence="1 2">
    <name type="scientific">Lysinibacillus alkalisoli</name>
    <dbReference type="NCBI Taxonomy" id="1911548"/>
    <lineage>
        <taxon>Bacteria</taxon>
        <taxon>Bacillati</taxon>
        <taxon>Bacillota</taxon>
        <taxon>Bacilli</taxon>
        <taxon>Bacillales</taxon>
        <taxon>Bacillaceae</taxon>
        <taxon>Lysinibacillus</taxon>
    </lineage>
</organism>
<protein>
    <submittedName>
        <fullName evidence="1">Uncharacterized protein</fullName>
    </submittedName>
</protein>
<keyword evidence="2" id="KW-1185">Reference proteome</keyword>
<accession>A0A917G7B9</accession>
<dbReference type="AlphaFoldDB" id="A0A917G7B9"/>
<reference evidence="1" key="2">
    <citation type="submission" date="2020-09" db="EMBL/GenBank/DDBJ databases">
        <authorList>
            <person name="Sun Q."/>
            <person name="Zhou Y."/>
        </authorList>
    </citation>
    <scope>NUCLEOTIDE SEQUENCE</scope>
    <source>
        <strain evidence="1">CGMCC 1.15760</strain>
    </source>
</reference>
<sequence length="291" mass="33834">MRIDYLLLNESVRGSQISEIEISEKLTEFFIICDEIIQYEDENIFYSLEVYNQVFNGSDFVSWLYSSDEETTEKQLLRLYLEKELILNEELYENLYNSGNSDDVGGIILLEKPLKFNKHITPIDSSDSCLHIRKQILMKSSNAEDFVKGISKTFPNLFLSRNVFKSIKHFNPITKHADELIKHLSALNDYAMECYSIYKQRGHKAALQVFKAKSKGLECSPEGDAKRVTKFLSFEFVDVDGEVRKVECSPHTKLYQTNSDDRIYFEWNDERVNGRPPILIGHIGDHPYDKK</sequence>
<comment type="caution">
    <text evidence="1">The sequence shown here is derived from an EMBL/GenBank/DDBJ whole genome shotgun (WGS) entry which is preliminary data.</text>
</comment>